<dbReference type="SUPFAM" id="SSF69318">
    <property type="entry name" value="Integrin alpha N-terminal domain"/>
    <property type="match status" value="1"/>
</dbReference>
<keyword evidence="1" id="KW-0732">Signal</keyword>
<accession>A0A9J7BUB4</accession>
<sequence>MNLLVPVLQAKEPNGALDLGIIVVPTMADAQKVLGQLKAGSNFAVLAKEKSTDATASDGGYLGKMEVSELRRELRDAVQGHALGELTGIVHLPSGFAILKVLAAPPTTEDLNPKRISSLLSTGAIRLGAQVSGFIEADTALLDYAKPADWSRDVGTVCQLRQKSLTNAQTSLADILSSPEEMRAHNFGPLEQGQAHSALAQLYEYDAQMDKAIAEWDAAYGLAVTEAPGYVPNLQESLGVSYLHRSELENDIYAGSRDLDIFPPLHPGMSYEHTEDSKKAIEYFTKYLEQTPNDLEVRWLLNLSYMTLGQYPAGVPARFLIPESDFHSSDSIGRFEDVAPAAGLNVMRAAGGVITDDFDNDGLLDIVVSSMDVCDPIRFFHNNGNGTFTDRTEQAGLMNQLGGLNVIQADYNNDGCMDLLILRGGWQFPQRKSLLRNNCNGAFTDVTDESGLGAAELTASQTGVWADFDNDGYLDLFVGNEGSGTQLFHNNGNGTFSQIGHAAGIDHTAMSKGVTAADYDHDGFVDLYVSNQNGANVLYHNNGNLTFTDVARQAGVQEPAFSFAAWFFDYDNDGWPDLWVNSYVVSMDEALKTYVGGPRNAEGLKLYRNKHDGTFEEVSKKVGMDKVFMTMGSNFGDVDNDGYLDIYLGVGQPSYAALLPHELLRNKEGKAFVDITESSGTGELHKGHGIAFADLTRQGREDIVAEIGGAVVGDKHTMRVFAAPANANDWINLRLLGVKTNREAAGAQIQVTVRNGDGAPHSIYRTVGQTSSFGGNPLEQNIGLGPHAKDVSIDIFWPTSGTHQHFTHVPPRQHLEIKEFATTYAELKEHSFRWRQAPATALASAQKNAH</sequence>
<dbReference type="GO" id="GO:0003755">
    <property type="term" value="F:peptidyl-prolyl cis-trans isomerase activity"/>
    <property type="evidence" value="ECO:0007669"/>
    <property type="project" value="UniProtKB-KW"/>
</dbReference>
<dbReference type="Gene3D" id="1.25.40.10">
    <property type="entry name" value="Tetratricopeptide repeat domain"/>
    <property type="match status" value="1"/>
</dbReference>
<dbReference type="InterPro" id="IPR046357">
    <property type="entry name" value="PPIase_dom_sf"/>
</dbReference>
<evidence type="ECO:0000259" key="3">
    <source>
        <dbReference type="PROSITE" id="PS50198"/>
    </source>
</evidence>
<dbReference type="InterPro" id="IPR013517">
    <property type="entry name" value="FG-GAP"/>
</dbReference>
<dbReference type="SUPFAM" id="SSF54534">
    <property type="entry name" value="FKBP-like"/>
    <property type="match status" value="1"/>
</dbReference>
<evidence type="ECO:0000256" key="1">
    <source>
        <dbReference type="ARBA" id="ARBA00022729"/>
    </source>
</evidence>
<keyword evidence="2" id="KW-0413">Isomerase</keyword>
<dbReference type="InterPro" id="IPR023058">
    <property type="entry name" value="PPIase_PpiC_CS"/>
</dbReference>
<proteinExistence type="predicted"/>
<keyword evidence="2" id="KW-0697">Rotamase</keyword>
<dbReference type="InterPro" id="IPR028994">
    <property type="entry name" value="Integrin_alpha_N"/>
</dbReference>
<evidence type="ECO:0000313" key="5">
    <source>
        <dbReference type="Proteomes" id="UP001059380"/>
    </source>
</evidence>
<evidence type="ECO:0000256" key="2">
    <source>
        <dbReference type="PROSITE-ProRule" id="PRU00278"/>
    </source>
</evidence>
<dbReference type="Gene3D" id="3.10.50.40">
    <property type="match status" value="1"/>
</dbReference>
<dbReference type="AlphaFoldDB" id="A0A9J7BUB4"/>
<dbReference type="EMBL" id="CP093313">
    <property type="protein sequence ID" value="UWZ84518.1"/>
    <property type="molecule type" value="Genomic_DNA"/>
</dbReference>
<dbReference type="InterPro" id="IPR011519">
    <property type="entry name" value="UnbV_ASPIC"/>
</dbReference>
<feature type="domain" description="PpiC" evidence="3">
    <location>
        <begin position="1"/>
        <end position="103"/>
    </location>
</feature>
<dbReference type="SUPFAM" id="SSF48452">
    <property type="entry name" value="TPR-like"/>
    <property type="match status" value="1"/>
</dbReference>
<dbReference type="PANTHER" id="PTHR16026">
    <property type="entry name" value="CARTILAGE ACIDIC PROTEIN 1"/>
    <property type="match status" value="1"/>
</dbReference>
<dbReference type="Pfam" id="PF07593">
    <property type="entry name" value="UnbV_ASPIC"/>
    <property type="match status" value="1"/>
</dbReference>
<reference evidence="4" key="1">
    <citation type="submission" date="2021-04" db="EMBL/GenBank/DDBJ databases">
        <title>Phylogenetic analysis of Acidobacteriaceae.</title>
        <authorList>
            <person name="Qiu L."/>
            <person name="Zhang Q."/>
        </authorList>
    </citation>
    <scope>NUCLEOTIDE SEQUENCE</scope>
    <source>
        <strain evidence="4">DSM 25168</strain>
    </source>
</reference>
<dbReference type="PROSITE" id="PS50198">
    <property type="entry name" value="PPIC_PPIASE_2"/>
    <property type="match status" value="1"/>
</dbReference>
<dbReference type="Proteomes" id="UP001059380">
    <property type="component" value="Chromosome"/>
</dbReference>
<dbReference type="Gene3D" id="2.130.10.130">
    <property type="entry name" value="Integrin alpha, N-terminal"/>
    <property type="match status" value="2"/>
</dbReference>
<name>A0A9J7BUB4_9BACT</name>
<organism evidence="4 5">
    <name type="scientific">Occallatibacter riparius</name>
    <dbReference type="NCBI Taxonomy" id="1002689"/>
    <lineage>
        <taxon>Bacteria</taxon>
        <taxon>Pseudomonadati</taxon>
        <taxon>Acidobacteriota</taxon>
        <taxon>Terriglobia</taxon>
        <taxon>Terriglobales</taxon>
        <taxon>Acidobacteriaceae</taxon>
        <taxon>Occallatibacter</taxon>
    </lineage>
</organism>
<evidence type="ECO:0000313" key="4">
    <source>
        <dbReference type="EMBL" id="UWZ84518.1"/>
    </source>
</evidence>
<dbReference type="InterPro" id="IPR000297">
    <property type="entry name" value="PPIase_PpiC"/>
</dbReference>
<dbReference type="Pfam" id="PF13517">
    <property type="entry name" value="FG-GAP_3"/>
    <property type="match status" value="3"/>
</dbReference>
<dbReference type="Pfam" id="PF00639">
    <property type="entry name" value="Rotamase"/>
    <property type="match status" value="1"/>
</dbReference>
<dbReference type="InterPro" id="IPR027039">
    <property type="entry name" value="Crtac1"/>
</dbReference>
<protein>
    <submittedName>
        <fullName evidence="4">FG-GAP-like repeat-containing protein</fullName>
    </submittedName>
</protein>
<dbReference type="PANTHER" id="PTHR16026:SF0">
    <property type="entry name" value="CARTILAGE ACIDIC PROTEIN 1"/>
    <property type="match status" value="1"/>
</dbReference>
<dbReference type="RefSeq" id="WP_260794024.1">
    <property type="nucleotide sequence ID" value="NZ_CP093313.1"/>
</dbReference>
<dbReference type="InterPro" id="IPR011990">
    <property type="entry name" value="TPR-like_helical_dom_sf"/>
</dbReference>
<keyword evidence="5" id="KW-1185">Reference proteome</keyword>
<dbReference type="KEGG" id="orp:MOP44_00955"/>
<dbReference type="PROSITE" id="PS01096">
    <property type="entry name" value="PPIC_PPIASE_1"/>
    <property type="match status" value="1"/>
</dbReference>
<gene>
    <name evidence="4" type="ORF">MOP44_00955</name>
</gene>